<dbReference type="InterPro" id="IPR050595">
    <property type="entry name" value="Bact_response_regulator"/>
</dbReference>
<gene>
    <name evidence="4" type="ORF">GF1_27690</name>
</gene>
<feature type="modified residue" description="4-aspartylphosphate" evidence="2">
    <location>
        <position position="90"/>
    </location>
</feature>
<dbReference type="GO" id="GO:0000160">
    <property type="term" value="P:phosphorelay signal transduction system"/>
    <property type="evidence" value="ECO:0007669"/>
    <property type="project" value="InterPro"/>
</dbReference>
<dbReference type="SMART" id="SM00448">
    <property type="entry name" value="REC"/>
    <property type="match status" value="1"/>
</dbReference>
<dbReference type="InterPro" id="IPR011006">
    <property type="entry name" value="CheY-like_superfamily"/>
</dbReference>
<dbReference type="Gene3D" id="3.40.50.2300">
    <property type="match status" value="1"/>
</dbReference>
<keyword evidence="1 2" id="KW-0597">Phosphoprotein</keyword>
<reference evidence="4" key="1">
    <citation type="submission" date="2020-12" db="EMBL/GenBank/DDBJ databases">
        <title>Desulfobium dissulfuricans gen. nov., sp. nov., a novel mesophilic, sulfate-reducing bacterium isolated from a deep-sea hydrothermal vent.</title>
        <authorList>
            <person name="Hashimoto Y."/>
            <person name="Tame A."/>
            <person name="Sawayama S."/>
            <person name="Miyazaki J."/>
            <person name="Takai K."/>
            <person name="Nakagawa S."/>
        </authorList>
    </citation>
    <scope>NUCLEOTIDE SEQUENCE</scope>
    <source>
        <strain evidence="4">GF1</strain>
    </source>
</reference>
<dbReference type="Proteomes" id="UP001063350">
    <property type="component" value="Chromosome"/>
</dbReference>
<dbReference type="EMBL" id="AP024233">
    <property type="protein sequence ID" value="BCO10393.1"/>
    <property type="molecule type" value="Genomic_DNA"/>
</dbReference>
<dbReference type="CDD" id="cd00156">
    <property type="entry name" value="REC"/>
    <property type="match status" value="1"/>
</dbReference>
<evidence type="ECO:0000256" key="2">
    <source>
        <dbReference type="PROSITE-ProRule" id="PRU00169"/>
    </source>
</evidence>
<feature type="domain" description="Response regulatory" evidence="3">
    <location>
        <begin position="41"/>
        <end position="156"/>
    </location>
</feature>
<dbReference type="InterPro" id="IPR001789">
    <property type="entry name" value="Sig_transdc_resp-reg_receiver"/>
</dbReference>
<evidence type="ECO:0000313" key="4">
    <source>
        <dbReference type="EMBL" id="BCO10393.1"/>
    </source>
</evidence>
<organism evidence="4 5">
    <name type="scientific">Desulfolithobacter dissulfuricans</name>
    <dbReference type="NCBI Taxonomy" id="2795293"/>
    <lineage>
        <taxon>Bacteria</taxon>
        <taxon>Pseudomonadati</taxon>
        <taxon>Thermodesulfobacteriota</taxon>
        <taxon>Desulfobulbia</taxon>
        <taxon>Desulfobulbales</taxon>
        <taxon>Desulfobulbaceae</taxon>
        <taxon>Desulfolithobacter</taxon>
    </lineage>
</organism>
<sequence>MTVESDSQGTVFSLFFPASEERPAVLEDSLSMVDLRGRGERILVVDDEETQRDITRKMLQLFGYSVHTVASGEEAIAWLRSRSVDLILLDMIMDPGINGCETYAEIIKIHPDQKAIIASGFSRSEEVKKAQAMGAGQLLCKPYTLLELGLVVNQALHGA</sequence>
<protein>
    <recommendedName>
        <fullName evidence="3">Response regulatory domain-containing protein</fullName>
    </recommendedName>
</protein>
<dbReference type="Pfam" id="PF00072">
    <property type="entry name" value="Response_reg"/>
    <property type="match status" value="1"/>
</dbReference>
<dbReference type="AlphaFoldDB" id="A0A915XLA3"/>
<dbReference type="PANTHER" id="PTHR44591:SF3">
    <property type="entry name" value="RESPONSE REGULATORY DOMAIN-CONTAINING PROTEIN"/>
    <property type="match status" value="1"/>
</dbReference>
<proteinExistence type="predicted"/>
<evidence type="ECO:0000259" key="3">
    <source>
        <dbReference type="PROSITE" id="PS50110"/>
    </source>
</evidence>
<dbReference type="PROSITE" id="PS50110">
    <property type="entry name" value="RESPONSE_REGULATORY"/>
    <property type="match status" value="1"/>
</dbReference>
<accession>A0A915XLA3</accession>
<evidence type="ECO:0000313" key="5">
    <source>
        <dbReference type="Proteomes" id="UP001063350"/>
    </source>
</evidence>
<name>A0A915XLA3_9BACT</name>
<evidence type="ECO:0000256" key="1">
    <source>
        <dbReference type="ARBA" id="ARBA00022553"/>
    </source>
</evidence>
<dbReference type="SUPFAM" id="SSF52172">
    <property type="entry name" value="CheY-like"/>
    <property type="match status" value="1"/>
</dbReference>
<dbReference type="PANTHER" id="PTHR44591">
    <property type="entry name" value="STRESS RESPONSE REGULATOR PROTEIN 1"/>
    <property type="match status" value="1"/>
</dbReference>
<keyword evidence="5" id="KW-1185">Reference proteome</keyword>
<dbReference type="KEGG" id="ddu:GF1_27690"/>